<dbReference type="GO" id="GO:0000160">
    <property type="term" value="P:phosphorelay signal transduction system"/>
    <property type="evidence" value="ECO:0007669"/>
    <property type="project" value="InterPro"/>
</dbReference>
<keyword evidence="5" id="KW-1185">Reference proteome</keyword>
<reference evidence="4 5" key="1">
    <citation type="journal article" date="2011" name="Stand. Genomic Sci.">
        <title>Complete genome sequence of Desulfobulbus propionicus type strain (1pr3).</title>
        <authorList>
            <person name="Pagani I."/>
            <person name="Lapidus A."/>
            <person name="Nolan M."/>
            <person name="Lucas S."/>
            <person name="Hammon N."/>
            <person name="Deshpande S."/>
            <person name="Cheng J.F."/>
            <person name="Chertkov O."/>
            <person name="Davenport K."/>
            <person name="Tapia R."/>
            <person name="Han C."/>
            <person name="Goodwin L."/>
            <person name="Pitluck S."/>
            <person name="Liolios K."/>
            <person name="Mavromatis K."/>
            <person name="Ivanova N."/>
            <person name="Mikhailova N."/>
            <person name="Pati A."/>
            <person name="Chen A."/>
            <person name="Palaniappan K."/>
            <person name="Land M."/>
            <person name="Hauser L."/>
            <person name="Chang Y.J."/>
            <person name="Jeffries C.D."/>
            <person name="Detter J.C."/>
            <person name="Brambilla E."/>
            <person name="Kannan K.P."/>
            <person name="Djao O.D."/>
            <person name="Rohde M."/>
            <person name="Pukall R."/>
            <person name="Spring S."/>
            <person name="Goker M."/>
            <person name="Sikorski J."/>
            <person name="Woyke T."/>
            <person name="Bristow J."/>
            <person name="Eisen J.A."/>
            <person name="Markowitz V."/>
            <person name="Hugenholtz P."/>
            <person name="Kyrpides N.C."/>
            <person name="Klenk H.P."/>
        </authorList>
    </citation>
    <scope>NUCLEOTIDE SEQUENCE [LARGE SCALE GENOMIC DNA]</scope>
    <source>
        <strain evidence="5">ATCC 33891 / DSM 2032 / 1pr3</strain>
    </source>
</reference>
<evidence type="ECO:0000256" key="1">
    <source>
        <dbReference type="ARBA" id="ARBA00022553"/>
    </source>
</evidence>
<dbReference type="InterPro" id="IPR001789">
    <property type="entry name" value="Sig_transdc_resp-reg_receiver"/>
</dbReference>
<dbReference type="AlphaFoldDB" id="A0A7U3YN79"/>
<dbReference type="InterPro" id="IPR050595">
    <property type="entry name" value="Bact_response_regulator"/>
</dbReference>
<feature type="domain" description="Response regulatory" evidence="3">
    <location>
        <begin position="5"/>
        <end position="119"/>
    </location>
</feature>
<evidence type="ECO:0000313" key="5">
    <source>
        <dbReference type="Proteomes" id="UP000006365"/>
    </source>
</evidence>
<dbReference type="SMART" id="SM00448">
    <property type="entry name" value="REC"/>
    <property type="match status" value="1"/>
</dbReference>
<dbReference type="PANTHER" id="PTHR44591:SF3">
    <property type="entry name" value="RESPONSE REGULATORY DOMAIN-CONTAINING PROTEIN"/>
    <property type="match status" value="1"/>
</dbReference>
<dbReference type="EMBL" id="CP002364">
    <property type="protein sequence ID" value="ADW18483.1"/>
    <property type="molecule type" value="Genomic_DNA"/>
</dbReference>
<keyword evidence="1 2" id="KW-0597">Phosphoprotein</keyword>
<dbReference type="InterPro" id="IPR011006">
    <property type="entry name" value="CheY-like_superfamily"/>
</dbReference>
<dbReference type="KEGG" id="dpr:Despr_2342"/>
<name>A0A7U3YN79_DESPD</name>
<proteinExistence type="predicted"/>
<feature type="modified residue" description="4-aspartylphosphate" evidence="2">
    <location>
        <position position="54"/>
    </location>
</feature>
<sequence>MAKGKILVVDDSPTQLNMMRAPFEENGYQVVTAVDGEEAVAMVETENPLLVVLDVIMPKLNGFQACRKIKTMRENLPVILLTSKNQKSDEFWGKKQGADVYMTKPFNSQELFDNAVKLLS</sequence>
<protein>
    <submittedName>
        <fullName evidence="4">Response regulator receiver protein</fullName>
    </submittedName>
</protein>
<gene>
    <name evidence="4" type="ordered locus">Despr_2342</name>
</gene>
<evidence type="ECO:0000256" key="2">
    <source>
        <dbReference type="PROSITE-ProRule" id="PRU00169"/>
    </source>
</evidence>
<dbReference type="PANTHER" id="PTHR44591">
    <property type="entry name" value="STRESS RESPONSE REGULATOR PROTEIN 1"/>
    <property type="match status" value="1"/>
</dbReference>
<accession>A0A7U3YN79</accession>
<dbReference type="SUPFAM" id="SSF52172">
    <property type="entry name" value="CheY-like"/>
    <property type="match status" value="1"/>
</dbReference>
<dbReference type="Pfam" id="PF00072">
    <property type="entry name" value="Response_reg"/>
    <property type="match status" value="1"/>
</dbReference>
<evidence type="ECO:0000259" key="3">
    <source>
        <dbReference type="PROSITE" id="PS50110"/>
    </source>
</evidence>
<evidence type="ECO:0000313" key="4">
    <source>
        <dbReference type="EMBL" id="ADW18483.1"/>
    </source>
</evidence>
<dbReference type="CDD" id="cd17574">
    <property type="entry name" value="REC_OmpR"/>
    <property type="match status" value="1"/>
</dbReference>
<dbReference type="RefSeq" id="WP_015725020.1">
    <property type="nucleotide sequence ID" value="NC_014972.1"/>
</dbReference>
<dbReference type="Gene3D" id="3.40.50.2300">
    <property type="match status" value="1"/>
</dbReference>
<organism evidence="4 5">
    <name type="scientific">Desulfobulbus propionicus (strain ATCC 33891 / DSM 2032 / VKM B-1956 / 1pr3)</name>
    <dbReference type="NCBI Taxonomy" id="577650"/>
    <lineage>
        <taxon>Bacteria</taxon>
        <taxon>Pseudomonadati</taxon>
        <taxon>Thermodesulfobacteriota</taxon>
        <taxon>Desulfobulbia</taxon>
        <taxon>Desulfobulbales</taxon>
        <taxon>Desulfobulbaceae</taxon>
        <taxon>Desulfobulbus</taxon>
    </lineage>
</organism>
<dbReference type="Proteomes" id="UP000006365">
    <property type="component" value="Chromosome"/>
</dbReference>
<dbReference type="PROSITE" id="PS50110">
    <property type="entry name" value="RESPONSE_REGULATORY"/>
    <property type="match status" value="1"/>
</dbReference>